<dbReference type="GO" id="GO:0071897">
    <property type="term" value="P:DNA biosynthetic process"/>
    <property type="evidence" value="ECO:0007669"/>
    <property type="project" value="UniProtKB-ARBA"/>
</dbReference>
<evidence type="ECO:0000313" key="2">
    <source>
        <dbReference type="Proteomes" id="UP000078542"/>
    </source>
</evidence>
<keyword evidence="2" id="KW-1185">Reference proteome</keyword>
<reference evidence="1 2" key="1">
    <citation type="submission" date="2016-03" db="EMBL/GenBank/DDBJ databases">
        <title>Cyphomyrmex costatus WGS genome.</title>
        <authorList>
            <person name="Nygaard S."/>
            <person name="Hu H."/>
            <person name="Boomsma J."/>
            <person name="Zhang G."/>
        </authorList>
    </citation>
    <scope>NUCLEOTIDE SEQUENCE [LARGE SCALE GENOMIC DNA]</scope>
    <source>
        <strain evidence="1">MS0001</strain>
        <tissue evidence="1">Whole body</tissue>
    </source>
</reference>
<evidence type="ECO:0008006" key="3">
    <source>
        <dbReference type="Google" id="ProtNLM"/>
    </source>
</evidence>
<dbReference type="Proteomes" id="UP000078542">
    <property type="component" value="Unassembled WGS sequence"/>
</dbReference>
<evidence type="ECO:0000313" key="1">
    <source>
        <dbReference type="EMBL" id="KYN00514.1"/>
    </source>
</evidence>
<gene>
    <name evidence="1" type="ORF">ALC62_08711</name>
</gene>
<dbReference type="SUPFAM" id="SSF56672">
    <property type="entry name" value="DNA/RNA polymerases"/>
    <property type="match status" value="1"/>
</dbReference>
<dbReference type="InterPro" id="IPR043502">
    <property type="entry name" value="DNA/RNA_pol_sf"/>
</dbReference>
<dbReference type="STRING" id="456900.A0A151IGE4"/>
<dbReference type="PANTHER" id="PTHR31511:SF12">
    <property type="entry name" value="RHO TERMINATION FACTOR N-TERMINAL DOMAIN-CONTAINING PROTEIN"/>
    <property type="match status" value="1"/>
</dbReference>
<protein>
    <recommendedName>
        <fullName evidence="3">DNA-directed DNA polymerase</fullName>
    </recommendedName>
</protein>
<name>A0A151IGE4_9HYME</name>
<proteinExistence type="predicted"/>
<organism evidence="1 2">
    <name type="scientific">Cyphomyrmex costatus</name>
    <dbReference type="NCBI Taxonomy" id="456900"/>
    <lineage>
        <taxon>Eukaryota</taxon>
        <taxon>Metazoa</taxon>
        <taxon>Ecdysozoa</taxon>
        <taxon>Arthropoda</taxon>
        <taxon>Hexapoda</taxon>
        <taxon>Insecta</taxon>
        <taxon>Pterygota</taxon>
        <taxon>Neoptera</taxon>
        <taxon>Endopterygota</taxon>
        <taxon>Hymenoptera</taxon>
        <taxon>Apocrita</taxon>
        <taxon>Aculeata</taxon>
        <taxon>Formicoidea</taxon>
        <taxon>Formicidae</taxon>
        <taxon>Myrmicinae</taxon>
        <taxon>Cyphomyrmex</taxon>
    </lineage>
</organism>
<sequence length="634" mass="75828">TMIVPLRVTKEKRNKHVNLLYVQNDVNVVGHFVWIENLSRLLSTQLNRNTCKKYNCDRCLHYFQTSEKLSRHNVDCARLNQCTVILPDEYDKWLSFRNYNRRKRLPFVIYADLECILEKTGIDDERISRFTYQHHKVFSIGYYLHCEFDETMSKYRHCRGANCIEWFVNELYHLTHRVKSLFDRNTRMNQFTHEQWKQFTDATHCHICEKPSSLEKLVSYLDKSKLKITQSIFFNLNAQDFDFITRKGVFPYEYVDNFDKLNLHNDTCMESYGLDPAYYFTLPGYTWDAMLKYTGVKLELLTDIDMVLFVERGVRGGLSQCSHRYARANNAYVPSYDPSQPSTYLMYFDVKNLYGWAMMEPLPYGEFQWIDDVDCFDVMSVPVESDVDYILEIDLAYPQILHNSHVNLLFCHTRERPPGGKWYEKLLATLYDKERYVIHYRNLQQCIRHGLVVTKIHRILKFAQSQWLRGYIELNTRFRMSSNNDFERNLFKLMNNAVFGKTMENVRDYKDVRLITHWDGRYGLEAMIAKPNFCSRSIFSENLVAVELRKLEVKLNKPIYVGMCILEIFKIRLYEFHYEYMMPLYHDRCTILYTDTDSLIYFLKCDNVYEDIKCNITKFNTSDYSEDNVYDISR</sequence>
<feature type="non-terminal residue" evidence="1">
    <location>
        <position position="1"/>
    </location>
</feature>
<dbReference type="AlphaFoldDB" id="A0A151IGE4"/>
<dbReference type="PANTHER" id="PTHR31511">
    <property type="entry name" value="PROTEIN CBG23764"/>
    <property type="match status" value="1"/>
</dbReference>
<dbReference type="EMBL" id="KQ977715">
    <property type="protein sequence ID" value="KYN00514.1"/>
    <property type="molecule type" value="Genomic_DNA"/>
</dbReference>
<accession>A0A151IGE4</accession>